<dbReference type="GO" id="GO:0003677">
    <property type="term" value="F:DNA binding"/>
    <property type="evidence" value="ECO:0007669"/>
    <property type="project" value="UniProtKB-UniRule"/>
</dbReference>
<comment type="function">
    <text evidence="2">Binds to DNA and alters its conformation. May be involved in regulation of gene expression, nucleoid organization and DNA protection.</text>
</comment>
<accession>A0A518ATS0</accession>
<comment type="subunit">
    <text evidence="2">Homodimer.</text>
</comment>
<dbReference type="KEGG" id="amuc:Pan181_43490"/>
<dbReference type="HAMAP" id="MF_00274">
    <property type="entry name" value="DNA_YbaB_EbfC"/>
    <property type="match status" value="1"/>
</dbReference>
<evidence type="ECO:0000256" key="2">
    <source>
        <dbReference type="HAMAP-Rule" id="MF_00274"/>
    </source>
</evidence>
<gene>
    <name evidence="3" type="primary">ybaB</name>
    <name evidence="3" type="ORF">Pan181_43490</name>
</gene>
<dbReference type="NCBIfam" id="TIGR00103">
    <property type="entry name" value="DNA_YbaB_EbfC"/>
    <property type="match status" value="1"/>
</dbReference>
<sequence>MFKGLGGLANLGNIVKQAQEMNTKMQALGEQLKTKRATGTAGGGLVEVEVDGTGQVLAVRLDPDLVAKGDREMLEDLLPSAFNAAKEKAQALHQEAMQEMTGDLNLPGMGDLLNNLGGNPADQA</sequence>
<keyword evidence="4" id="KW-1185">Reference proteome</keyword>
<dbReference type="RefSeq" id="WP_145249700.1">
    <property type="nucleotide sequence ID" value="NZ_CP036278.1"/>
</dbReference>
<evidence type="ECO:0000313" key="3">
    <source>
        <dbReference type="EMBL" id="QDU58122.1"/>
    </source>
</evidence>
<dbReference type="PIRSF" id="PIRSF004555">
    <property type="entry name" value="UCP004555"/>
    <property type="match status" value="1"/>
</dbReference>
<dbReference type="EMBL" id="CP036278">
    <property type="protein sequence ID" value="QDU58122.1"/>
    <property type="molecule type" value="Genomic_DNA"/>
</dbReference>
<comment type="similarity">
    <text evidence="2">Belongs to the YbaB/EbfC family.</text>
</comment>
<dbReference type="OrthoDB" id="288497at2"/>
<dbReference type="GO" id="GO:0043590">
    <property type="term" value="C:bacterial nucleoid"/>
    <property type="evidence" value="ECO:0007669"/>
    <property type="project" value="UniProtKB-UniRule"/>
</dbReference>
<protein>
    <recommendedName>
        <fullName evidence="2">Nucleoid-associated protein Pan181_43490</fullName>
    </recommendedName>
</protein>
<keyword evidence="1 2" id="KW-0238">DNA-binding</keyword>
<name>A0A518ATS0_9BACT</name>
<dbReference type="Gene3D" id="3.30.1310.10">
    <property type="entry name" value="Nucleoid-associated protein YbaB-like domain"/>
    <property type="match status" value="1"/>
</dbReference>
<dbReference type="Proteomes" id="UP000315750">
    <property type="component" value="Chromosome"/>
</dbReference>
<dbReference type="InterPro" id="IPR036894">
    <property type="entry name" value="YbaB-like_sf"/>
</dbReference>
<evidence type="ECO:0000313" key="4">
    <source>
        <dbReference type="Proteomes" id="UP000315750"/>
    </source>
</evidence>
<dbReference type="GO" id="GO:0005829">
    <property type="term" value="C:cytosol"/>
    <property type="evidence" value="ECO:0007669"/>
    <property type="project" value="TreeGrafter"/>
</dbReference>
<reference evidence="3 4" key="1">
    <citation type="submission" date="2019-02" db="EMBL/GenBank/DDBJ databases">
        <title>Deep-cultivation of Planctomycetes and their phenomic and genomic characterization uncovers novel biology.</title>
        <authorList>
            <person name="Wiegand S."/>
            <person name="Jogler M."/>
            <person name="Boedeker C."/>
            <person name="Pinto D."/>
            <person name="Vollmers J."/>
            <person name="Rivas-Marin E."/>
            <person name="Kohn T."/>
            <person name="Peeters S.H."/>
            <person name="Heuer A."/>
            <person name="Rast P."/>
            <person name="Oberbeckmann S."/>
            <person name="Bunk B."/>
            <person name="Jeske O."/>
            <person name="Meyerdierks A."/>
            <person name="Storesund J.E."/>
            <person name="Kallscheuer N."/>
            <person name="Luecker S."/>
            <person name="Lage O.M."/>
            <person name="Pohl T."/>
            <person name="Merkel B.J."/>
            <person name="Hornburger P."/>
            <person name="Mueller R.-W."/>
            <person name="Bruemmer F."/>
            <person name="Labrenz M."/>
            <person name="Spormann A.M."/>
            <person name="Op den Camp H."/>
            <person name="Overmann J."/>
            <person name="Amann R."/>
            <person name="Jetten M.S.M."/>
            <person name="Mascher T."/>
            <person name="Medema M.H."/>
            <person name="Devos D.P."/>
            <person name="Kaster A.-K."/>
            <person name="Ovreas L."/>
            <person name="Rohde M."/>
            <person name="Galperin M.Y."/>
            <person name="Jogler C."/>
        </authorList>
    </citation>
    <scope>NUCLEOTIDE SEQUENCE [LARGE SCALE GENOMIC DNA]</scope>
    <source>
        <strain evidence="3 4">Pan181</strain>
    </source>
</reference>
<proteinExistence type="inferred from homology"/>
<keyword evidence="2" id="KW-0963">Cytoplasm</keyword>
<dbReference type="Pfam" id="PF02575">
    <property type="entry name" value="YbaB_DNA_bd"/>
    <property type="match status" value="1"/>
</dbReference>
<comment type="subcellular location">
    <subcellularLocation>
        <location evidence="2">Cytoplasm</location>
        <location evidence="2">Nucleoid</location>
    </subcellularLocation>
</comment>
<organism evidence="3 4">
    <name type="scientific">Aeoliella mucimassa</name>
    <dbReference type="NCBI Taxonomy" id="2527972"/>
    <lineage>
        <taxon>Bacteria</taxon>
        <taxon>Pseudomonadati</taxon>
        <taxon>Planctomycetota</taxon>
        <taxon>Planctomycetia</taxon>
        <taxon>Pirellulales</taxon>
        <taxon>Lacipirellulaceae</taxon>
        <taxon>Aeoliella</taxon>
    </lineage>
</organism>
<dbReference type="PANTHER" id="PTHR33449">
    <property type="entry name" value="NUCLEOID-ASSOCIATED PROTEIN YBAB"/>
    <property type="match status" value="1"/>
</dbReference>
<dbReference type="AlphaFoldDB" id="A0A518ATS0"/>
<evidence type="ECO:0000256" key="1">
    <source>
        <dbReference type="ARBA" id="ARBA00023125"/>
    </source>
</evidence>
<dbReference type="InterPro" id="IPR004401">
    <property type="entry name" value="YbaB/EbfC"/>
</dbReference>
<dbReference type="PANTHER" id="PTHR33449:SF1">
    <property type="entry name" value="NUCLEOID-ASSOCIATED PROTEIN YBAB"/>
    <property type="match status" value="1"/>
</dbReference>
<dbReference type="SUPFAM" id="SSF82607">
    <property type="entry name" value="YbaB-like"/>
    <property type="match status" value="1"/>
</dbReference>